<evidence type="ECO:0000313" key="3">
    <source>
        <dbReference type="EMBL" id="KAK8884379.1"/>
    </source>
</evidence>
<keyword evidence="4" id="KW-1185">Reference proteome</keyword>
<accession>A0ABR2JZZ9</accession>
<dbReference type="Proteomes" id="UP001470230">
    <property type="component" value="Unassembled WGS sequence"/>
</dbReference>
<feature type="compositionally biased region" description="Polar residues" evidence="2">
    <location>
        <begin position="18"/>
        <end position="29"/>
    </location>
</feature>
<sequence length="313" mass="37457">MEKKFSSKSIVNDDSKKATTSKQVELSNEKNSIADLTKQVADLKQKLKNSLEKERDYIQQISNLEMQQHHFFEERKKYLMQSSNSKNSELSSKIINLDEEVQKLTLDYFELSSQNKSLHEKLKETEIFINKQIKEAQSSLNNAEKRLKEEKSFQESCDKAIQRLDQQIQKINSELEILSSDRIINNQRKKEIEHQTEQSRTILEDRLLEMQNLQIDLENSKMRYESLLIEKEQRFQSIEKKTNYDQSQIMKNIRAYADERKRYEKKIKKLKEEEISILNYQIEKGSQELKHLIQAHEIRKRKQFFIENEFDPD</sequence>
<organism evidence="3 4">
    <name type="scientific">Tritrichomonas musculus</name>
    <dbReference type="NCBI Taxonomy" id="1915356"/>
    <lineage>
        <taxon>Eukaryota</taxon>
        <taxon>Metamonada</taxon>
        <taxon>Parabasalia</taxon>
        <taxon>Tritrichomonadida</taxon>
        <taxon>Tritrichomonadidae</taxon>
        <taxon>Tritrichomonas</taxon>
    </lineage>
</organism>
<evidence type="ECO:0000256" key="1">
    <source>
        <dbReference type="SAM" id="Coils"/>
    </source>
</evidence>
<reference evidence="3 4" key="1">
    <citation type="submission" date="2024-04" db="EMBL/GenBank/DDBJ databases">
        <title>Tritrichomonas musculus Genome.</title>
        <authorList>
            <person name="Alves-Ferreira E."/>
            <person name="Grigg M."/>
            <person name="Lorenzi H."/>
            <person name="Galac M."/>
        </authorList>
    </citation>
    <scope>NUCLEOTIDE SEQUENCE [LARGE SCALE GENOMIC DNA]</scope>
    <source>
        <strain evidence="3 4">EAF2021</strain>
    </source>
</reference>
<dbReference type="EMBL" id="JAPFFF010000008">
    <property type="protein sequence ID" value="KAK8884379.1"/>
    <property type="molecule type" value="Genomic_DNA"/>
</dbReference>
<feature type="compositionally biased region" description="Basic and acidic residues" evidence="2">
    <location>
        <begin position="1"/>
        <end position="17"/>
    </location>
</feature>
<name>A0ABR2JZZ9_9EUKA</name>
<protein>
    <submittedName>
        <fullName evidence="3">Uncharacterized protein</fullName>
    </submittedName>
</protein>
<feature type="coiled-coil region" evidence="1">
    <location>
        <begin position="210"/>
        <end position="273"/>
    </location>
</feature>
<evidence type="ECO:0000313" key="4">
    <source>
        <dbReference type="Proteomes" id="UP001470230"/>
    </source>
</evidence>
<comment type="caution">
    <text evidence="3">The sequence shown here is derived from an EMBL/GenBank/DDBJ whole genome shotgun (WGS) entry which is preliminary data.</text>
</comment>
<gene>
    <name evidence="3" type="ORF">M9Y10_043489</name>
</gene>
<proteinExistence type="predicted"/>
<keyword evidence="1" id="KW-0175">Coiled coil</keyword>
<evidence type="ECO:0000256" key="2">
    <source>
        <dbReference type="SAM" id="MobiDB-lite"/>
    </source>
</evidence>
<feature type="region of interest" description="Disordered" evidence="2">
    <location>
        <begin position="1"/>
        <end position="29"/>
    </location>
</feature>